<evidence type="ECO:0000313" key="3">
    <source>
        <dbReference type="Proteomes" id="UP000610124"/>
    </source>
</evidence>
<proteinExistence type="predicted"/>
<gene>
    <name evidence="2" type="ORF">GCM10010502_57120</name>
</gene>
<dbReference type="EMBL" id="BMUB01000017">
    <property type="protein sequence ID" value="GGU95783.1"/>
    <property type="molecule type" value="Genomic_DNA"/>
</dbReference>
<reference evidence="2" key="1">
    <citation type="journal article" date="2014" name="Int. J. Syst. Evol. Microbiol.">
        <title>Complete genome sequence of Corynebacterium casei LMG S-19264T (=DSM 44701T), isolated from a smear-ripened cheese.</title>
        <authorList>
            <consortium name="US DOE Joint Genome Institute (JGI-PGF)"/>
            <person name="Walter F."/>
            <person name="Albersmeier A."/>
            <person name="Kalinowski J."/>
            <person name="Ruckert C."/>
        </authorList>
    </citation>
    <scope>NUCLEOTIDE SEQUENCE</scope>
    <source>
        <strain evidence="2">JCM 4434</strain>
    </source>
</reference>
<comment type="caution">
    <text evidence="2">The sequence shown here is derived from an EMBL/GenBank/DDBJ whole genome shotgun (WGS) entry which is preliminary data.</text>
</comment>
<name>A0A8H9I1E8_KITAU</name>
<reference evidence="2" key="2">
    <citation type="submission" date="2020-09" db="EMBL/GenBank/DDBJ databases">
        <authorList>
            <person name="Sun Q."/>
            <person name="Ohkuma M."/>
        </authorList>
    </citation>
    <scope>NUCLEOTIDE SEQUENCE</scope>
    <source>
        <strain evidence="2">JCM 4434</strain>
    </source>
</reference>
<evidence type="ECO:0000256" key="1">
    <source>
        <dbReference type="SAM" id="MobiDB-lite"/>
    </source>
</evidence>
<dbReference type="Proteomes" id="UP000610124">
    <property type="component" value="Unassembled WGS sequence"/>
</dbReference>
<accession>A0A8H9I1E8</accession>
<organism evidence="2 3">
    <name type="scientific">Kitasatospora aureofaciens</name>
    <name type="common">Streptomyces aureofaciens</name>
    <dbReference type="NCBI Taxonomy" id="1894"/>
    <lineage>
        <taxon>Bacteria</taxon>
        <taxon>Bacillati</taxon>
        <taxon>Actinomycetota</taxon>
        <taxon>Actinomycetes</taxon>
        <taxon>Kitasatosporales</taxon>
        <taxon>Streptomycetaceae</taxon>
        <taxon>Kitasatospora</taxon>
    </lineage>
</organism>
<evidence type="ECO:0000313" key="2">
    <source>
        <dbReference type="EMBL" id="GGU95783.1"/>
    </source>
</evidence>
<sequence length="88" mass="8732">MAAAEALVPAVSAAAVVAPATAAARTSVVRERAVGKGMSVSGKGVGGWGFRRGSPVRTADTPGAGCRAVGRGRRSRSAEWVSTPLVGK</sequence>
<feature type="region of interest" description="Disordered" evidence="1">
    <location>
        <begin position="44"/>
        <end position="71"/>
    </location>
</feature>
<dbReference type="AlphaFoldDB" id="A0A8H9I1E8"/>
<protein>
    <submittedName>
        <fullName evidence="2">Uncharacterized protein</fullName>
    </submittedName>
</protein>